<name>A0ABD0QFV1_CIRMR</name>
<evidence type="ECO:0000313" key="2">
    <source>
        <dbReference type="EMBL" id="KAL0185123.1"/>
    </source>
</evidence>
<accession>A0ABD0QFV1</accession>
<comment type="caution">
    <text evidence="2">The sequence shown here is derived from an EMBL/GenBank/DDBJ whole genome shotgun (WGS) entry which is preliminary data.</text>
</comment>
<feature type="region of interest" description="Disordered" evidence="1">
    <location>
        <begin position="24"/>
        <end position="57"/>
    </location>
</feature>
<dbReference type="Proteomes" id="UP001529510">
    <property type="component" value="Unassembled WGS sequence"/>
</dbReference>
<dbReference type="AlphaFoldDB" id="A0ABD0QFV1"/>
<dbReference type="EMBL" id="JAMKFB020000009">
    <property type="protein sequence ID" value="KAL0185123.1"/>
    <property type="molecule type" value="Genomic_DNA"/>
</dbReference>
<proteinExistence type="predicted"/>
<gene>
    <name evidence="2" type="ORF">M9458_020819</name>
</gene>
<feature type="non-terminal residue" evidence="2">
    <location>
        <position position="57"/>
    </location>
</feature>
<organism evidence="2 3">
    <name type="scientific">Cirrhinus mrigala</name>
    <name type="common">Mrigala</name>
    <dbReference type="NCBI Taxonomy" id="683832"/>
    <lineage>
        <taxon>Eukaryota</taxon>
        <taxon>Metazoa</taxon>
        <taxon>Chordata</taxon>
        <taxon>Craniata</taxon>
        <taxon>Vertebrata</taxon>
        <taxon>Euteleostomi</taxon>
        <taxon>Actinopterygii</taxon>
        <taxon>Neopterygii</taxon>
        <taxon>Teleostei</taxon>
        <taxon>Ostariophysi</taxon>
        <taxon>Cypriniformes</taxon>
        <taxon>Cyprinidae</taxon>
        <taxon>Labeoninae</taxon>
        <taxon>Labeonini</taxon>
        <taxon>Cirrhinus</taxon>
    </lineage>
</organism>
<protein>
    <submittedName>
        <fullName evidence="2">Uncharacterized protein</fullName>
    </submittedName>
</protein>
<keyword evidence="3" id="KW-1185">Reference proteome</keyword>
<evidence type="ECO:0000313" key="3">
    <source>
        <dbReference type="Proteomes" id="UP001529510"/>
    </source>
</evidence>
<reference evidence="2 3" key="1">
    <citation type="submission" date="2024-05" db="EMBL/GenBank/DDBJ databases">
        <title>Genome sequencing and assembly of Indian major carp, Cirrhinus mrigala (Hamilton, 1822).</title>
        <authorList>
            <person name="Mohindra V."/>
            <person name="Chowdhury L.M."/>
            <person name="Lal K."/>
            <person name="Jena J.K."/>
        </authorList>
    </citation>
    <scope>NUCLEOTIDE SEQUENCE [LARGE SCALE GENOMIC DNA]</scope>
    <source>
        <strain evidence="2">CM1030</strain>
        <tissue evidence="2">Blood</tissue>
    </source>
</reference>
<sequence>MDLAVCHWIVSVFHSCSHHAVVPAGADPALPSEGQQKHKLPRPAAGEHTLSFSSGVS</sequence>
<evidence type="ECO:0000256" key="1">
    <source>
        <dbReference type="SAM" id="MobiDB-lite"/>
    </source>
</evidence>